<gene>
    <name evidence="1" type="ORF">JK360_14035</name>
</gene>
<proteinExistence type="predicted"/>
<name>A0ABS1MRZ3_9ACTN</name>
<keyword evidence="2" id="KW-1185">Reference proteome</keyword>
<dbReference type="RefSeq" id="WP_201804011.1">
    <property type="nucleotide sequence ID" value="NZ_JAERRI010000007.1"/>
</dbReference>
<dbReference type="Proteomes" id="UP000629371">
    <property type="component" value="Unassembled WGS sequence"/>
</dbReference>
<reference evidence="1 2" key="1">
    <citation type="submission" date="2021-01" db="EMBL/GenBank/DDBJ databases">
        <title>WGS of actinomycetes isolated from Thailand.</title>
        <authorList>
            <person name="Thawai C."/>
        </authorList>
    </citation>
    <scope>NUCLEOTIDE SEQUENCE [LARGE SCALE GENOMIC DNA]</scope>
    <source>
        <strain evidence="1 2">CH9-7</strain>
    </source>
</reference>
<comment type="caution">
    <text evidence="1">The sequence shown here is derived from an EMBL/GenBank/DDBJ whole genome shotgun (WGS) entry which is preliminary data.</text>
</comment>
<organism evidence="1 2">
    <name type="scientific">Streptomyces siderophoricus</name>
    <dbReference type="NCBI Taxonomy" id="2802281"/>
    <lineage>
        <taxon>Bacteria</taxon>
        <taxon>Bacillati</taxon>
        <taxon>Actinomycetota</taxon>
        <taxon>Actinomycetes</taxon>
        <taxon>Kitasatosporales</taxon>
        <taxon>Streptomycetaceae</taxon>
        <taxon>Streptomyces</taxon>
    </lineage>
</organism>
<dbReference type="EMBL" id="JAERRI010000007">
    <property type="protein sequence ID" value="MBL1090505.1"/>
    <property type="molecule type" value="Genomic_DNA"/>
</dbReference>
<accession>A0ABS1MRZ3</accession>
<protein>
    <submittedName>
        <fullName evidence="1">Uncharacterized protein</fullName>
    </submittedName>
</protein>
<evidence type="ECO:0000313" key="1">
    <source>
        <dbReference type="EMBL" id="MBL1090505.1"/>
    </source>
</evidence>
<evidence type="ECO:0000313" key="2">
    <source>
        <dbReference type="Proteomes" id="UP000629371"/>
    </source>
</evidence>
<sequence>MKPPPVALRVALGERDLDCPLDGGEKPHGLNGLENDVGMVAPLRRQNQMSTM</sequence>